<dbReference type="Proteomes" id="UP001235343">
    <property type="component" value="Unassembled WGS sequence"/>
</dbReference>
<dbReference type="EMBL" id="JASTZU010000058">
    <property type="protein sequence ID" value="MDL4842334.1"/>
    <property type="molecule type" value="Genomic_DNA"/>
</dbReference>
<keyword evidence="1" id="KW-1133">Transmembrane helix</keyword>
<keyword evidence="1" id="KW-0812">Transmembrane</keyword>
<feature type="transmembrane region" description="Helical" evidence="1">
    <location>
        <begin position="73"/>
        <end position="91"/>
    </location>
</feature>
<dbReference type="RefSeq" id="WP_285933613.1">
    <property type="nucleotide sequence ID" value="NZ_JASTZU010000058.1"/>
</dbReference>
<evidence type="ECO:0000313" key="3">
    <source>
        <dbReference type="Proteomes" id="UP001235343"/>
    </source>
</evidence>
<feature type="transmembrane region" description="Helical" evidence="1">
    <location>
        <begin position="12"/>
        <end position="30"/>
    </location>
</feature>
<accession>A0ABT7L8Y8</accession>
<evidence type="ECO:0000313" key="2">
    <source>
        <dbReference type="EMBL" id="MDL4842334.1"/>
    </source>
</evidence>
<feature type="transmembrane region" description="Helical" evidence="1">
    <location>
        <begin position="42"/>
        <end position="61"/>
    </location>
</feature>
<organism evidence="2 3">
    <name type="scientific">Aquibacillus rhizosphaerae</name>
    <dbReference type="NCBI Taxonomy" id="3051431"/>
    <lineage>
        <taxon>Bacteria</taxon>
        <taxon>Bacillati</taxon>
        <taxon>Bacillota</taxon>
        <taxon>Bacilli</taxon>
        <taxon>Bacillales</taxon>
        <taxon>Bacillaceae</taxon>
        <taxon>Aquibacillus</taxon>
    </lineage>
</organism>
<evidence type="ECO:0000256" key="1">
    <source>
        <dbReference type="SAM" id="Phobius"/>
    </source>
</evidence>
<sequence length="95" mass="11037">MDRENNDNLKRKGIRIGFIVIYIVLGIGAIQFIFDENYKNDHYGLIFTLLLTMFRNVELMIQDLRNSNKKGALYNFILLILGVGILVWNGIEIVF</sequence>
<gene>
    <name evidence="2" type="ORF">QQS35_17995</name>
</gene>
<comment type="caution">
    <text evidence="2">The sequence shown here is derived from an EMBL/GenBank/DDBJ whole genome shotgun (WGS) entry which is preliminary data.</text>
</comment>
<proteinExistence type="predicted"/>
<name>A0ABT7L8Y8_9BACI</name>
<keyword evidence="3" id="KW-1185">Reference proteome</keyword>
<protein>
    <recommendedName>
        <fullName evidence="4">DUF4181 domain-containing protein</fullName>
    </recommendedName>
</protein>
<keyword evidence="1" id="KW-0472">Membrane</keyword>
<reference evidence="2 3" key="1">
    <citation type="submission" date="2023-06" db="EMBL/GenBank/DDBJ databases">
        <title>Aquibacillus rhizosphaerae LR5S19.</title>
        <authorList>
            <person name="Sun J.-Q."/>
        </authorList>
    </citation>
    <scope>NUCLEOTIDE SEQUENCE [LARGE SCALE GENOMIC DNA]</scope>
    <source>
        <strain evidence="2 3">LR5S19</strain>
    </source>
</reference>
<evidence type="ECO:0008006" key="4">
    <source>
        <dbReference type="Google" id="ProtNLM"/>
    </source>
</evidence>